<dbReference type="HOGENOM" id="CLU_1594643_0_0_1"/>
<evidence type="ECO:0000256" key="1">
    <source>
        <dbReference type="SAM" id="MobiDB-lite"/>
    </source>
</evidence>
<sequence length="167" mass="18183">MNQRHRLAKLGDAATCAQLGVHSETLDGNVIPNHKHCMTADSQAETNTQMWPRRPRIATCESPDGKFESSSVWRRPCRMQRSQFRRERGGHLPDQTLSAAPSLTQRGCGRSVASPDLPTPPPAAPTDAAAQVVRDRSLAATVDRRLAASPWLSCSRHIVSQGAGNIL</sequence>
<proteinExistence type="predicted"/>
<dbReference type="RefSeq" id="XP_009222616.1">
    <property type="nucleotide sequence ID" value="XM_009224352.1"/>
</dbReference>
<dbReference type="EnsemblFungi" id="EJT76616">
    <property type="protein sequence ID" value="EJT76616"/>
    <property type="gene ID" value="GGTG_06533"/>
</dbReference>
<name>J3NZ33_GAET3</name>
<reference evidence="3" key="5">
    <citation type="submission" date="2018-04" db="UniProtKB">
        <authorList>
            <consortium name="EnsemblFungi"/>
        </authorList>
    </citation>
    <scope>IDENTIFICATION</scope>
    <source>
        <strain evidence="3">R3-111a-1</strain>
    </source>
</reference>
<reference evidence="4" key="1">
    <citation type="submission" date="2010-07" db="EMBL/GenBank/DDBJ databases">
        <title>The genome sequence of Gaeumannomyces graminis var. tritici strain R3-111a-1.</title>
        <authorList>
            <consortium name="The Broad Institute Genome Sequencing Platform"/>
            <person name="Ma L.-J."/>
            <person name="Dead R."/>
            <person name="Young S."/>
            <person name="Zeng Q."/>
            <person name="Koehrsen M."/>
            <person name="Alvarado L."/>
            <person name="Berlin A."/>
            <person name="Chapman S.B."/>
            <person name="Chen Z."/>
            <person name="Freedman E."/>
            <person name="Gellesch M."/>
            <person name="Goldberg J."/>
            <person name="Griggs A."/>
            <person name="Gujja S."/>
            <person name="Heilman E.R."/>
            <person name="Heiman D."/>
            <person name="Hepburn T."/>
            <person name="Howarth C."/>
            <person name="Jen D."/>
            <person name="Larson L."/>
            <person name="Mehta T."/>
            <person name="Neiman D."/>
            <person name="Pearson M."/>
            <person name="Roberts A."/>
            <person name="Saif S."/>
            <person name="Shea T."/>
            <person name="Shenoy N."/>
            <person name="Sisk P."/>
            <person name="Stolte C."/>
            <person name="Sykes S."/>
            <person name="Walk T."/>
            <person name="White J."/>
            <person name="Yandava C."/>
            <person name="Haas B."/>
            <person name="Nusbaum C."/>
            <person name="Birren B."/>
        </authorList>
    </citation>
    <scope>NUCLEOTIDE SEQUENCE [LARGE SCALE GENOMIC DNA]</scope>
    <source>
        <strain evidence="4">R3-111a-1</strain>
    </source>
</reference>
<evidence type="ECO:0000313" key="2">
    <source>
        <dbReference type="EMBL" id="EJT76616.1"/>
    </source>
</evidence>
<dbReference type="EMBL" id="GL385397">
    <property type="protein sequence ID" value="EJT76616.1"/>
    <property type="molecule type" value="Genomic_DNA"/>
</dbReference>
<reference evidence="3" key="4">
    <citation type="journal article" date="2015" name="G3 (Bethesda)">
        <title>Genome sequences of three phytopathogenic species of the Magnaporthaceae family of fungi.</title>
        <authorList>
            <person name="Okagaki L.H."/>
            <person name="Nunes C.C."/>
            <person name="Sailsbery J."/>
            <person name="Clay B."/>
            <person name="Brown D."/>
            <person name="John T."/>
            <person name="Oh Y."/>
            <person name="Young N."/>
            <person name="Fitzgerald M."/>
            <person name="Haas B.J."/>
            <person name="Zeng Q."/>
            <person name="Young S."/>
            <person name="Adiconis X."/>
            <person name="Fan L."/>
            <person name="Levin J.Z."/>
            <person name="Mitchell T.K."/>
            <person name="Okubara P.A."/>
            <person name="Farman M.L."/>
            <person name="Kohn L.M."/>
            <person name="Birren B."/>
            <person name="Ma L.-J."/>
            <person name="Dean R.A."/>
        </authorList>
    </citation>
    <scope>NUCLEOTIDE SEQUENCE</scope>
    <source>
        <strain evidence="3">R3-111a-1</strain>
    </source>
</reference>
<feature type="region of interest" description="Disordered" evidence="1">
    <location>
        <begin position="104"/>
        <end position="130"/>
    </location>
</feature>
<evidence type="ECO:0000313" key="4">
    <source>
        <dbReference type="Proteomes" id="UP000006039"/>
    </source>
</evidence>
<keyword evidence="4" id="KW-1185">Reference proteome</keyword>
<dbReference type="VEuPathDB" id="FungiDB:GGTG_06533"/>
<dbReference type="Proteomes" id="UP000006039">
    <property type="component" value="Unassembled WGS sequence"/>
</dbReference>
<protein>
    <submittedName>
        <fullName evidence="2 3">Uncharacterized protein</fullName>
    </submittedName>
</protein>
<reference evidence="2" key="2">
    <citation type="submission" date="2010-07" db="EMBL/GenBank/DDBJ databases">
        <authorList>
            <consortium name="The Broad Institute Genome Sequencing Platform"/>
            <consortium name="Broad Institute Genome Sequencing Center for Infectious Disease"/>
            <person name="Ma L.-J."/>
            <person name="Dead R."/>
            <person name="Young S."/>
            <person name="Zeng Q."/>
            <person name="Koehrsen M."/>
            <person name="Alvarado L."/>
            <person name="Berlin A."/>
            <person name="Chapman S.B."/>
            <person name="Chen Z."/>
            <person name="Freedman E."/>
            <person name="Gellesch M."/>
            <person name="Goldberg J."/>
            <person name="Griggs A."/>
            <person name="Gujja S."/>
            <person name="Heilman E.R."/>
            <person name="Heiman D."/>
            <person name="Hepburn T."/>
            <person name="Howarth C."/>
            <person name="Jen D."/>
            <person name="Larson L."/>
            <person name="Mehta T."/>
            <person name="Neiman D."/>
            <person name="Pearson M."/>
            <person name="Roberts A."/>
            <person name="Saif S."/>
            <person name="Shea T."/>
            <person name="Shenoy N."/>
            <person name="Sisk P."/>
            <person name="Stolte C."/>
            <person name="Sykes S."/>
            <person name="Walk T."/>
            <person name="White J."/>
            <person name="Yandava C."/>
            <person name="Haas B."/>
            <person name="Nusbaum C."/>
            <person name="Birren B."/>
        </authorList>
    </citation>
    <scope>NUCLEOTIDE SEQUENCE</scope>
    <source>
        <strain evidence="2">R3-111a-1</strain>
    </source>
</reference>
<reference evidence="2" key="3">
    <citation type="submission" date="2010-09" db="EMBL/GenBank/DDBJ databases">
        <title>Annotation of Gaeumannomyces graminis var. tritici R3-111a-1.</title>
        <authorList>
            <consortium name="The Broad Institute Genome Sequencing Platform"/>
            <person name="Ma L.-J."/>
            <person name="Dead R."/>
            <person name="Young S.K."/>
            <person name="Zeng Q."/>
            <person name="Gargeya S."/>
            <person name="Fitzgerald M."/>
            <person name="Haas B."/>
            <person name="Abouelleil A."/>
            <person name="Alvarado L."/>
            <person name="Arachchi H.M."/>
            <person name="Berlin A."/>
            <person name="Brown A."/>
            <person name="Chapman S.B."/>
            <person name="Chen Z."/>
            <person name="Dunbar C."/>
            <person name="Freedman E."/>
            <person name="Gearin G."/>
            <person name="Gellesch M."/>
            <person name="Goldberg J."/>
            <person name="Griggs A."/>
            <person name="Gujja S."/>
            <person name="Heiman D."/>
            <person name="Howarth C."/>
            <person name="Larson L."/>
            <person name="Lui A."/>
            <person name="MacDonald P.J.P."/>
            <person name="Mehta T."/>
            <person name="Montmayeur A."/>
            <person name="Murphy C."/>
            <person name="Neiman D."/>
            <person name="Pearson M."/>
            <person name="Priest M."/>
            <person name="Roberts A."/>
            <person name="Saif S."/>
            <person name="Shea T."/>
            <person name="Shenoy N."/>
            <person name="Sisk P."/>
            <person name="Stolte C."/>
            <person name="Sykes S."/>
            <person name="Yandava C."/>
            <person name="Wortman J."/>
            <person name="Nusbaum C."/>
            <person name="Birren B."/>
        </authorList>
    </citation>
    <scope>NUCLEOTIDE SEQUENCE</scope>
    <source>
        <strain evidence="2">R3-111a-1</strain>
    </source>
</reference>
<evidence type="ECO:0000313" key="3">
    <source>
        <dbReference type="EnsemblFungi" id="EJT76616"/>
    </source>
</evidence>
<dbReference type="GeneID" id="20346991"/>
<dbReference type="AlphaFoldDB" id="J3NZ33"/>
<accession>J3NZ33</accession>
<organism evidence="2">
    <name type="scientific">Gaeumannomyces tritici (strain R3-111a-1)</name>
    <name type="common">Wheat and barley take-all root rot fungus</name>
    <name type="synonym">Gaeumannomyces graminis var. tritici</name>
    <dbReference type="NCBI Taxonomy" id="644352"/>
    <lineage>
        <taxon>Eukaryota</taxon>
        <taxon>Fungi</taxon>
        <taxon>Dikarya</taxon>
        <taxon>Ascomycota</taxon>
        <taxon>Pezizomycotina</taxon>
        <taxon>Sordariomycetes</taxon>
        <taxon>Sordariomycetidae</taxon>
        <taxon>Magnaporthales</taxon>
        <taxon>Magnaporthaceae</taxon>
        <taxon>Gaeumannomyces</taxon>
    </lineage>
</organism>
<gene>
    <name evidence="3" type="primary">20346991</name>
    <name evidence="2" type="ORF">GGTG_06533</name>
</gene>